<name>A0A494Y134_9BURK</name>
<dbReference type="PRINTS" id="PR00039">
    <property type="entry name" value="HTHLYSR"/>
</dbReference>
<organism evidence="6 7">
    <name type="scientific">Pararobbsia silviterrae</name>
    <dbReference type="NCBI Taxonomy" id="1792498"/>
    <lineage>
        <taxon>Bacteria</taxon>
        <taxon>Pseudomonadati</taxon>
        <taxon>Pseudomonadota</taxon>
        <taxon>Betaproteobacteria</taxon>
        <taxon>Burkholderiales</taxon>
        <taxon>Burkholderiaceae</taxon>
        <taxon>Pararobbsia</taxon>
    </lineage>
</organism>
<dbReference type="InterPro" id="IPR050389">
    <property type="entry name" value="LysR-type_TF"/>
</dbReference>
<dbReference type="Pfam" id="PF03466">
    <property type="entry name" value="LysR_substrate"/>
    <property type="match status" value="1"/>
</dbReference>
<protein>
    <submittedName>
        <fullName evidence="6">LysR family transcriptional regulator</fullName>
    </submittedName>
</protein>
<keyword evidence="4" id="KW-0804">Transcription</keyword>
<dbReference type="GO" id="GO:0003700">
    <property type="term" value="F:DNA-binding transcription factor activity"/>
    <property type="evidence" value="ECO:0007669"/>
    <property type="project" value="InterPro"/>
</dbReference>
<dbReference type="Proteomes" id="UP000270342">
    <property type="component" value="Unassembled WGS sequence"/>
</dbReference>
<dbReference type="SUPFAM" id="SSF46785">
    <property type="entry name" value="Winged helix' DNA-binding domain"/>
    <property type="match status" value="1"/>
</dbReference>
<proteinExistence type="inferred from homology"/>
<comment type="similarity">
    <text evidence="1">Belongs to the LysR transcriptional regulatory family.</text>
</comment>
<evidence type="ECO:0000256" key="4">
    <source>
        <dbReference type="ARBA" id="ARBA00023163"/>
    </source>
</evidence>
<evidence type="ECO:0000256" key="2">
    <source>
        <dbReference type="ARBA" id="ARBA00023015"/>
    </source>
</evidence>
<dbReference type="PANTHER" id="PTHR30118">
    <property type="entry name" value="HTH-TYPE TRANSCRIPTIONAL REGULATOR LEUO-RELATED"/>
    <property type="match status" value="1"/>
</dbReference>
<evidence type="ECO:0000313" key="7">
    <source>
        <dbReference type="Proteomes" id="UP000270342"/>
    </source>
</evidence>
<keyword evidence="7" id="KW-1185">Reference proteome</keyword>
<dbReference type="PROSITE" id="PS50931">
    <property type="entry name" value="HTH_LYSR"/>
    <property type="match status" value="1"/>
</dbReference>
<sequence length="301" mass="33277">MNLREIDLNLLVVFLEVLDTRGISAAAQNLGLSQPAVSNALARLRTTFDDALFVRTPSGMQPTPLAEQLAGPVSSALAQLQHTLNQRGEAFDPATSTRRFTIAMTDVAEVYFLPDLAPRCAALAPNVRIHIVRSHERTLQNAMADGQIDLAIGANSDFSDSYYQQRLFRQECVTIFRAGHALSHGELTLERFRAASHLWVSESTSPYDRIAHALDKAGIRARASYEVPSFLAVPLIVARSELVATVPRKLADSVATAFGLALARPPVKLPLLQTHTFWHRRFHHDAGHRWLRTTIAEIFAD</sequence>
<dbReference type="OrthoDB" id="5495633at2"/>
<dbReference type="RefSeq" id="WP_121086289.1">
    <property type="nucleotide sequence ID" value="NZ_RBZU01000004.1"/>
</dbReference>
<keyword evidence="2" id="KW-0805">Transcription regulation</keyword>
<dbReference type="Gene3D" id="1.10.10.10">
    <property type="entry name" value="Winged helix-like DNA-binding domain superfamily/Winged helix DNA-binding domain"/>
    <property type="match status" value="1"/>
</dbReference>
<comment type="caution">
    <text evidence="6">The sequence shown here is derived from an EMBL/GenBank/DDBJ whole genome shotgun (WGS) entry which is preliminary data.</text>
</comment>
<gene>
    <name evidence="6" type="ORF">D7S86_10855</name>
</gene>
<dbReference type="AlphaFoldDB" id="A0A494Y134"/>
<dbReference type="InterPro" id="IPR036388">
    <property type="entry name" value="WH-like_DNA-bd_sf"/>
</dbReference>
<feature type="domain" description="HTH lysR-type" evidence="5">
    <location>
        <begin position="6"/>
        <end position="63"/>
    </location>
</feature>
<keyword evidence="3" id="KW-0238">DNA-binding</keyword>
<dbReference type="InterPro" id="IPR000847">
    <property type="entry name" value="LysR_HTH_N"/>
</dbReference>
<evidence type="ECO:0000313" key="6">
    <source>
        <dbReference type="EMBL" id="RKP55718.1"/>
    </source>
</evidence>
<dbReference type="CDD" id="cd08459">
    <property type="entry name" value="PBP2_DntR_NahR_LinR_like"/>
    <property type="match status" value="1"/>
</dbReference>
<reference evidence="6 7" key="1">
    <citation type="submission" date="2018-10" db="EMBL/GenBank/DDBJ databases">
        <title>Robbsia sp. DHC34, isolated from soil.</title>
        <authorList>
            <person name="Gao Z.-H."/>
            <person name="Qiu L.-H."/>
        </authorList>
    </citation>
    <scope>NUCLEOTIDE SEQUENCE [LARGE SCALE GENOMIC DNA]</scope>
    <source>
        <strain evidence="6 7">DHC34</strain>
    </source>
</reference>
<dbReference type="InterPro" id="IPR036390">
    <property type="entry name" value="WH_DNA-bd_sf"/>
</dbReference>
<dbReference type="Gene3D" id="3.40.190.10">
    <property type="entry name" value="Periplasmic binding protein-like II"/>
    <property type="match status" value="2"/>
</dbReference>
<dbReference type="InterPro" id="IPR005119">
    <property type="entry name" value="LysR_subst-bd"/>
</dbReference>
<dbReference type="PANTHER" id="PTHR30118:SF15">
    <property type="entry name" value="TRANSCRIPTIONAL REGULATORY PROTEIN"/>
    <property type="match status" value="1"/>
</dbReference>
<evidence type="ECO:0000256" key="3">
    <source>
        <dbReference type="ARBA" id="ARBA00023125"/>
    </source>
</evidence>
<dbReference type="GO" id="GO:0003677">
    <property type="term" value="F:DNA binding"/>
    <property type="evidence" value="ECO:0007669"/>
    <property type="project" value="UniProtKB-KW"/>
</dbReference>
<dbReference type="SUPFAM" id="SSF53850">
    <property type="entry name" value="Periplasmic binding protein-like II"/>
    <property type="match status" value="1"/>
</dbReference>
<dbReference type="Pfam" id="PF00126">
    <property type="entry name" value="HTH_1"/>
    <property type="match status" value="1"/>
</dbReference>
<evidence type="ECO:0000259" key="5">
    <source>
        <dbReference type="PROSITE" id="PS50931"/>
    </source>
</evidence>
<evidence type="ECO:0000256" key="1">
    <source>
        <dbReference type="ARBA" id="ARBA00009437"/>
    </source>
</evidence>
<accession>A0A494Y134</accession>
<dbReference type="EMBL" id="RBZU01000004">
    <property type="protein sequence ID" value="RKP55718.1"/>
    <property type="molecule type" value="Genomic_DNA"/>
</dbReference>